<dbReference type="InterPro" id="IPR023210">
    <property type="entry name" value="NADP_OxRdtase_dom"/>
</dbReference>
<reference evidence="3 4" key="1">
    <citation type="submission" date="2023-01" db="EMBL/GenBank/DDBJ databases">
        <title>Analysis of 21 Apiospora genomes using comparative genomics revels a genus with tremendous synthesis potential of carbohydrate active enzymes and secondary metabolites.</title>
        <authorList>
            <person name="Sorensen T."/>
        </authorList>
    </citation>
    <scope>NUCLEOTIDE SEQUENCE [LARGE SCALE GENOMIC DNA]</scope>
    <source>
        <strain evidence="3 4">CBS 114990</strain>
    </source>
</reference>
<evidence type="ECO:0000313" key="3">
    <source>
        <dbReference type="EMBL" id="KAK8080991.1"/>
    </source>
</evidence>
<sequence length="325" mass="36451">MASSTPLKAPQLIFGCGPRDEVFPRRADAEELLQTLQDARVRCKDPAAIYPPDIAAAQHRLLGQGQAREYTLDAQVMVSIRKIEKDSTTEGVYRDLQFGEDGKMNVFNALAPDVDIPLREQAAAVHARYKKGLFNKLSVINFPVEMLEEYFEICEREGYVKPTVYQGHYNLIDRRHEGKVMDIVRRHDIAFVAHSPHAGGFLNGRITSGLTADDSMFIRDRVEGSRLDESKFMLKGARRYDTKKHRAAVRALDELLKSRGSGLEKTDVAVRWLAFHSRLGPEDVIMFDGSSIDQIKRTTAAVEQGPLPEDIVSGLDEIWRGLVAA</sequence>
<dbReference type="PANTHER" id="PTHR43364:SF4">
    <property type="entry name" value="NAD(P)-LINKED OXIDOREDUCTASE SUPERFAMILY PROTEIN"/>
    <property type="match status" value="1"/>
</dbReference>
<proteinExistence type="predicted"/>
<evidence type="ECO:0000256" key="1">
    <source>
        <dbReference type="ARBA" id="ARBA00023002"/>
    </source>
</evidence>
<dbReference type="PANTHER" id="PTHR43364">
    <property type="entry name" value="NADH-SPECIFIC METHYLGLYOXAL REDUCTASE-RELATED"/>
    <property type="match status" value="1"/>
</dbReference>
<dbReference type="InterPro" id="IPR050523">
    <property type="entry name" value="AKR_Detox_Biosynth"/>
</dbReference>
<dbReference type="Proteomes" id="UP001433268">
    <property type="component" value="Unassembled WGS sequence"/>
</dbReference>
<comment type="caution">
    <text evidence="3">The sequence shown here is derived from an EMBL/GenBank/DDBJ whole genome shotgun (WGS) entry which is preliminary data.</text>
</comment>
<dbReference type="InterPro" id="IPR036812">
    <property type="entry name" value="NAD(P)_OxRdtase_dom_sf"/>
</dbReference>
<feature type="domain" description="NADP-dependent oxidoreductase" evidence="2">
    <location>
        <begin position="26"/>
        <end position="319"/>
    </location>
</feature>
<keyword evidence="1" id="KW-0560">Oxidoreductase</keyword>
<dbReference type="Gene3D" id="3.20.20.100">
    <property type="entry name" value="NADP-dependent oxidoreductase domain"/>
    <property type="match status" value="1"/>
</dbReference>
<keyword evidence="4" id="KW-1185">Reference proteome</keyword>
<organism evidence="3 4">
    <name type="scientific">Apiospora hydei</name>
    <dbReference type="NCBI Taxonomy" id="1337664"/>
    <lineage>
        <taxon>Eukaryota</taxon>
        <taxon>Fungi</taxon>
        <taxon>Dikarya</taxon>
        <taxon>Ascomycota</taxon>
        <taxon>Pezizomycotina</taxon>
        <taxon>Sordariomycetes</taxon>
        <taxon>Xylariomycetidae</taxon>
        <taxon>Amphisphaeriales</taxon>
        <taxon>Apiosporaceae</taxon>
        <taxon>Apiospora</taxon>
    </lineage>
</organism>
<dbReference type="RefSeq" id="XP_066668466.1">
    <property type="nucleotide sequence ID" value="XM_066813124.1"/>
</dbReference>
<name>A0ABR1WEQ9_9PEZI</name>
<dbReference type="Pfam" id="PF00248">
    <property type="entry name" value="Aldo_ket_red"/>
    <property type="match status" value="1"/>
</dbReference>
<dbReference type="EMBL" id="JAQQWN010000006">
    <property type="protein sequence ID" value="KAK8080991.1"/>
    <property type="molecule type" value="Genomic_DNA"/>
</dbReference>
<dbReference type="SUPFAM" id="SSF51430">
    <property type="entry name" value="NAD(P)-linked oxidoreductase"/>
    <property type="match status" value="1"/>
</dbReference>
<evidence type="ECO:0000259" key="2">
    <source>
        <dbReference type="Pfam" id="PF00248"/>
    </source>
</evidence>
<dbReference type="GeneID" id="92046184"/>
<gene>
    <name evidence="3" type="ORF">PG997_008809</name>
</gene>
<protein>
    <recommendedName>
        <fullName evidence="2">NADP-dependent oxidoreductase domain-containing protein</fullName>
    </recommendedName>
</protein>
<accession>A0ABR1WEQ9</accession>
<evidence type="ECO:0000313" key="4">
    <source>
        <dbReference type="Proteomes" id="UP001433268"/>
    </source>
</evidence>